<keyword evidence="2" id="KW-1185">Reference proteome</keyword>
<protein>
    <submittedName>
        <fullName evidence="1">Uncharacterized protein</fullName>
    </submittedName>
</protein>
<accession>A0A8J5X4Q8</accession>
<organism evidence="1 2">
    <name type="scientific">Zizania palustris</name>
    <name type="common">Northern wild rice</name>
    <dbReference type="NCBI Taxonomy" id="103762"/>
    <lineage>
        <taxon>Eukaryota</taxon>
        <taxon>Viridiplantae</taxon>
        <taxon>Streptophyta</taxon>
        <taxon>Embryophyta</taxon>
        <taxon>Tracheophyta</taxon>
        <taxon>Spermatophyta</taxon>
        <taxon>Magnoliopsida</taxon>
        <taxon>Liliopsida</taxon>
        <taxon>Poales</taxon>
        <taxon>Poaceae</taxon>
        <taxon>BOP clade</taxon>
        <taxon>Oryzoideae</taxon>
        <taxon>Oryzeae</taxon>
        <taxon>Zizaniinae</taxon>
        <taxon>Zizania</taxon>
    </lineage>
</organism>
<reference evidence="1" key="1">
    <citation type="journal article" date="2021" name="bioRxiv">
        <title>Whole Genome Assembly and Annotation of Northern Wild Rice, Zizania palustris L., Supports a Whole Genome Duplication in the Zizania Genus.</title>
        <authorList>
            <person name="Haas M."/>
            <person name="Kono T."/>
            <person name="Macchietto M."/>
            <person name="Millas R."/>
            <person name="McGilp L."/>
            <person name="Shao M."/>
            <person name="Duquette J."/>
            <person name="Hirsch C.N."/>
            <person name="Kimball J."/>
        </authorList>
    </citation>
    <scope>NUCLEOTIDE SEQUENCE</scope>
    <source>
        <tissue evidence="1">Fresh leaf tissue</tissue>
    </source>
</reference>
<evidence type="ECO:0000313" key="2">
    <source>
        <dbReference type="Proteomes" id="UP000729402"/>
    </source>
</evidence>
<name>A0A8J5X4Q8_ZIZPA</name>
<reference evidence="1" key="2">
    <citation type="submission" date="2021-02" db="EMBL/GenBank/DDBJ databases">
        <authorList>
            <person name="Kimball J.A."/>
            <person name="Haas M.W."/>
            <person name="Macchietto M."/>
            <person name="Kono T."/>
            <person name="Duquette J."/>
            <person name="Shao M."/>
        </authorList>
    </citation>
    <scope>NUCLEOTIDE SEQUENCE</scope>
    <source>
        <tissue evidence="1">Fresh leaf tissue</tissue>
    </source>
</reference>
<gene>
    <name evidence="1" type="ORF">GUJ93_ZPchr0013g37355</name>
</gene>
<evidence type="ECO:0000313" key="1">
    <source>
        <dbReference type="EMBL" id="KAG8100113.1"/>
    </source>
</evidence>
<dbReference type="AlphaFoldDB" id="A0A8J5X4Q8"/>
<sequence length="78" mass="8619">MAVGLVHSSLLDRAEVGVDPVVEDPRMREVAAIGPAPNKRDLAIRFMLLSDGMADFAWLIELSDGKEKPNNYRLHDTS</sequence>
<comment type="caution">
    <text evidence="1">The sequence shown here is derived from an EMBL/GenBank/DDBJ whole genome shotgun (WGS) entry which is preliminary data.</text>
</comment>
<proteinExistence type="predicted"/>
<dbReference type="EMBL" id="JAAALK010000079">
    <property type="protein sequence ID" value="KAG8100113.1"/>
    <property type="molecule type" value="Genomic_DNA"/>
</dbReference>
<dbReference type="Proteomes" id="UP000729402">
    <property type="component" value="Unassembled WGS sequence"/>
</dbReference>